<reference evidence="1" key="1">
    <citation type="submission" date="2022-04" db="EMBL/GenBank/DDBJ databases">
        <title>A functionally conserved STORR gene fusion in Papaver species that diverged 16.8 million years ago.</title>
        <authorList>
            <person name="Catania T."/>
        </authorList>
    </citation>
    <scope>NUCLEOTIDE SEQUENCE</scope>
    <source>
        <strain evidence="1">S-188037</strain>
    </source>
</reference>
<accession>A0AAD4SBM7</accession>
<dbReference type="Pfam" id="PF14223">
    <property type="entry name" value="Retrotran_gag_2"/>
    <property type="match status" value="1"/>
</dbReference>
<gene>
    <name evidence="1" type="ORF">MKW98_007393</name>
</gene>
<name>A0AAD4SBM7_9MAGN</name>
<evidence type="ECO:0000313" key="1">
    <source>
        <dbReference type="EMBL" id="KAI3891088.1"/>
    </source>
</evidence>
<keyword evidence="2" id="KW-1185">Reference proteome</keyword>
<sequence>MASSAAAEPIDPYAIDCTLTDMIDMMSQKLDENDYLVWRRSIQLALGSQGMRHFVDAKVPIPATETLDPITNKSIPNPEYEEWVETDQYILTQMRRTITEPILNQINGFKTAREVWAHFEKSYFDEHCGKVPELRHRLLTLCKDGLKVDKYFNPIYRIRNDLWFLGHPVSDGDLVRCALGGLGHEYDGFVQGILARPVLPNFSQLYRLIADHDLLFFPQIE</sequence>
<dbReference type="PANTHER" id="PTHR47481">
    <property type="match status" value="1"/>
</dbReference>
<comment type="caution">
    <text evidence="1">The sequence shown here is derived from an EMBL/GenBank/DDBJ whole genome shotgun (WGS) entry which is preliminary data.</text>
</comment>
<organism evidence="1 2">
    <name type="scientific">Papaver atlanticum</name>
    <dbReference type="NCBI Taxonomy" id="357466"/>
    <lineage>
        <taxon>Eukaryota</taxon>
        <taxon>Viridiplantae</taxon>
        <taxon>Streptophyta</taxon>
        <taxon>Embryophyta</taxon>
        <taxon>Tracheophyta</taxon>
        <taxon>Spermatophyta</taxon>
        <taxon>Magnoliopsida</taxon>
        <taxon>Ranunculales</taxon>
        <taxon>Papaveraceae</taxon>
        <taxon>Papaveroideae</taxon>
        <taxon>Papaver</taxon>
    </lineage>
</organism>
<evidence type="ECO:0000313" key="2">
    <source>
        <dbReference type="Proteomes" id="UP001202328"/>
    </source>
</evidence>
<dbReference type="Proteomes" id="UP001202328">
    <property type="component" value="Unassembled WGS sequence"/>
</dbReference>
<protein>
    <recommendedName>
        <fullName evidence="3">Retrotransposon Copia-like N-terminal domain-containing protein</fullName>
    </recommendedName>
</protein>
<dbReference type="AlphaFoldDB" id="A0AAD4SBM7"/>
<proteinExistence type="predicted"/>
<dbReference type="EMBL" id="JAJJMB010012081">
    <property type="protein sequence ID" value="KAI3891088.1"/>
    <property type="molecule type" value="Genomic_DNA"/>
</dbReference>
<evidence type="ECO:0008006" key="3">
    <source>
        <dbReference type="Google" id="ProtNLM"/>
    </source>
</evidence>
<dbReference type="PANTHER" id="PTHR47481:SF31">
    <property type="entry name" value="OS01G0873500 PROTEIN"/>
    <property type="match status" value="1"/>
</dbReference>